<accession>A0A7W8Q1X1</accession>
<keyword evidence="4" id="KW-0443">Lipid metabolism</keyword>
<dbReference type="GO" id="GO:0006631">
    <property type="term" value="P:fatty acid metabolic process"/>
    <property type="evidence" value="ECO:0007669"/>
    <property type="project" value="UniProtKB-KW"/>
</dbReference>
<feature type="domain" description="AMP-dependent synthetase/ligase" evidence="5">
    <location>
        <begin position="27"/>
        <end position="147"/>
    </location>
</feature>
<keyword evidence="3" id="KW-0276">Fatty acid metabolism</keyword>
<evidence type="ECO:0000256" key="2">
    <source>
        <dbReference type="ARBA" id="ARBA00022598"/>
    </source>
</evidence>
<evidence type="ECO:0000256" key="4">
    <source>
        <dbReference type="ARBA" id="ARBA00023098"/>
    </source>
</evidence>
<evidence type="ECO:0000313" key="7">
    <source>
        <dbReference type="EMBL" id="MBB5422191.1"/>
    </source>
</evidence>
<proteinExistence type="inferred from homology"/>
<comment type="caution">
    <text evidence="7">The sequence shown here is derived from an EMBL/GenBank/DDBJ whole genome shotgun (WGS) entry which is preliminary data.</text>
</comment>
<evidence type="ECO:0000313" key="8">
    <source>
        <dbReference type="Proteomes" id="UP000592780"/>
    </source>
</evidence>
<keyword evidence="8" id="KW-1185">Reference proteome</keyword>
<sequence length="300" mass="32659">MSIYERGLQRRDANHVALSPIDFLVRASEVYGGLPAVVYGRVKRTWGETFERRVRLASALASLGIKRGDTVAVMLPNIPAIVETHFGVPMAGAVLNALNTRLEVASILYMIEHGEAKVSIVDTEFAAIADRVRECFPEIKIICVQDFESDIDHGAMPNDIEYECFIASGDSNFEYLLPFPDGYVKLKDRSKDIIISGGENISSIEVEDAIHSHPAVAVVAVVAQPDAKWGEVPCAFVELRPGQQVSESDITAHCKPVLAGLNVPKAVKFCELPKTSTGKIQKFAHRQQIGSAAAISQSQS</sequence>
<dbReference type="RefSeq" id="WP_184128278.1">
    <property type="nucleotide sequence ID" value="NZ_JACHDD010000001.1"/>
</dbReference>
<keyword evidence="2 7" id="KW-0436">Ligase</keyword>
<dbReference type="InterPro" id="IPR000873">
    <property type="entry name" value="AMP-dep_synth/lig_dom"/>
</dbReference>
<organism evidence="7 8">
    <name type="scientific">Paraburkholderia atlantica</name>
    <dbReference type="NCBI Taxonomy" id="2654982"/>
    <lineage>
        <taxon>Bacteria</taxon>
        <taxon>Pseudomonadati</taxon>
        <taxon>Pseudomonadota</taxon>
        <taxon>Betaproteobacteria</taxon>
        <taxon>Burkholderiales</taxon>
        <taxon>Burkholderiaceae</taxon>
        <taxon>Paraburkholderia</taxon>
    </lineage>
</organism>
<dbReference type="Pfam" id="PF13193">
    <property type="entry name" value="AMP-binding_C"/>
    <property type="match status" value="1"/>
</dbReference>
<reference evidence="7 8" key="1">
    <citation type="submission" date="2020-08" db="EMBL/GenBank/DDBJ databases">
        <title>Genomic Encyclopedia of Type Strains, Phase IV (KMG-V): Genome sequencing to study the core and pangenomes of soil and plant-associated prokaryotes.</title>
        <authorList>
            <person name="Whitman W."/>
        </authorList>
    </citation>
    <scope>NUCLEOTIDE SEQUENCE [LARGE SCALE GENOMIC DNA]</scope>
    <source>
        <strain evidence="7 8">JPY158</strain>
    </source>
</reference>
<dbReference type="PANTHER" id="PTHR43859">
    <property type="entry name" value="ACYL-ACTIVATING ENZYME"/>
    <property type="match status" value="1"/>
</dbReference>
<feature type="domain" description="AMP-binding enzyme C-terminal" evidence="6">
    <location>
        <begin position="205"/>
        <end position="279"/>
    </location>
</feature>
<evidence type="ECO:0000256" key="1">
    <source>
        <dbReference type="ARBA" id="ARBA00006432"/>
    </source>
</evidence>
<dbReference type="FunFam" id="3.30.300.30:FF:000008">
    <property type="entry name" value="2,3-dihydroxybenzoate-AMP ligase"/>
    <property type="match status" value="1"/>
</dbReference>
<dbReference type="InterPro" id="IPR025110">
    <property type="entry name" value="AMP-bd_C"/>
</dbReference>
<dbReference type="AlphaFoldDB" id="A0A7W8Q1X1"/>
<gene>
    <name evidence="7" type="ORF">HDG40_000332</name>
</gene>
<comment type="similarity">
    <text evidence="1">Belongs to the ATP-dependent AMP-binding enzyme family.</text>
</comment>
<dbReference type="Pfam" id="PF00501">
    <property type="entry name" value="AMP-binding"/>
    <property type="match status" value="1"/>
</dbReference>
<dbReference type="Gene3D" id="3.30.300.30">
    <property type="match status" value="1"/>
</dbReference>
<evidence type="ECO:0000259" key="5">
    <source>
        <dbReference type="Pfam" id="PF00501"/>
    </source>
</evidence>
<evidence type="ECO:0000259" key="6">
    <source>
        <dbReference type="Pfam" id="PF13193"/>
    </source>
</evidence>
<dbReference type="EMBL" id="JACHDD010000001">
    <property type="protein sequence ID" value="MBB5422191.1"/>
    <property type="molecule type" value="Genomic_DNA"/>
</dbReference>
<dbReference type="PANTHER" id="PTHR43859:SF4">
    <property type="entry name" value="BUTANOATE--COA LIGASE AAE1-RELATED"/>
    <property type="match status" value="1"/>
</dbReference>
<evidence type="ECO:0000256" key="3">
    <source>
        <dbReference type="ARBA" id="ARBA00022832"/>
    </source>
</evidence>
<dbReference type="SUPFAM" id="SSF56801">
    <property type="entry name" value="Acetyl-CoA synthetase-like"/>
    <property type="match status" value="2"/>
</dbReference>
<protein>
    <submittedName>
        <fullName evidence="7">Acyl-CoA synthetase (AMP-forming)/AMP-acid ligase II</fullName>
    </submittedName>
</protein>
<name>A0A7W8Q1X1_PARAM</name>
<dbReference type="Proteomes" id="UP000592780">
    <property type="component" value="Unassembled WGS sequence"/>
</dbReference>
<dbReference type="InterPro" id="IPR045851">
    <property type="entry name" value="AMP-bd_C_sf"/>
</dbReference>
<dbReference type="GO" id="GO:0016874">
    <property type="term" value="F:ligase activity"/>
    <property type="evidence" value="ECO:0007669"/>
    <property type="project" value="UniProtKB-KW"/>
</dbReference>
<dbReference type="Gene3D" id="3.40.50.980">
    <property type="match status" value="1"/>
</dbReference>